<evidence type="ECO:0000256" key="4">
    <source>
        <dbReference type="ARBA" id="ARBA00035264"/>
    </source>
</evidence>
<dbReference type="PANTHER" id="PTHR13479">
    <property type="entry name" value="30S RIBOSOMAL PROTEIN S18"/>
    <property type="match status" value="1"/>
</dbReference>
<evidence type="ECO:0000313" key="6">
    <source>
        <dbReference type="Proteomes" id="UP000521943"/>
    </source>
</evidence>
<dbReference type="OrthoDB" id="21463at2759"/>
<dbReference type="GO" id="GO:0070181">
    <property type="term" value="F:small ribosomal subunit rRNA binding"/>
    <property type="evidence" value="ECO:0007669"/>
    <property type="project" value="TreeGrafter"/>
</dbReference>
<dbReference type="GO" id="GO:0032543">
    <property type="term" value="P:mitochondrial translation"/>
    <property type="evidence" value="ECO:0007669"/>
    <property type="project" value="TreeGrafter"/>
</dbReference>
<organism evidence="5 6">
    <name type="scientific">Ephemerocybe angulata</name>
    <dbReference type="NCBI Taxonomy" id="980116"/>
    <lineage>
        <taxon>Eukaryota</taxon>
        <taxon>Fungi</taxon>
        <taxon>Dikarya</taxon>
        <taxon>Basidiomycota</taxon>
        <taxon>Agaricomycotina</taxon>
        <taxon>Agaricomycetes</taxon>
        <taxon>Agaricomycetidae</taxon>
        <taxon>Agaricales</taxon>
        <taxon>Agaricineae</taxon>
        <taxon>Psathyrellaceae</taxon>
        <taxon>Ephemerocybe</taxon>
    </lineage>
</organism>
<dbReference type="SUPFAM" id="SSF46911">
    <property type="entry name" value="Ribosomal protein S18"/>
    <property type="match status" value="1"/>
</dbReference>
<evidence type="ECO:0000256" key="1">
    <source>
        <dbReference type="ARBA" id="ARBA00005589"/>
    </source>
</evidence>
<keyword evidence="6" id="KW-1185">Reference proteome</keyword>
<proteinExistence type="inferred from homology"/>
<dbReference type="EMBL" id="JACGCI010000007">
    <property type="protein sequence ID" value="KAF6762736.1"/>
    <property type="molecule type" value="Genomic_DNA"/>
</dbReference>
<dbReference type="InterPro" id="IPR001648">
    <property type="entry name" value="Ribosomal_bS18"/>
</dbReference>
<comment type="similarity">
    <text evidence="1">Belongs to the bacterial ribosomal protein bS18 family.</text>
</comment>
<dbReference type="PANTHER" id="PTHR13479:SF40">
    <property type="entry name" value="SMALL RIBOSOMAL SUBUNIT PROTEIN BS18M"/>
    <property type="match status" value="1"/>
</dbReference>
<sequence>MYSRVTHIVRQSAPRLSASYATKRPSISSASPAAFAPVLEKPAAAENLKTIIVSTAKSKEEEAAAQGSTQKILPMFPGGAVRPAELSYSVRVHDNRKPRPKRPIVAPSTQKAKGKDVFYQLSLDPLSIATNASILSGYVTEMGQIRPRTSTELTVKSQRKLGKAIRRARMMGVIPLLSKFPSQEERKKSR</sequence>
<evidence type="ECO:0000256" key="3">
    <source>
        <dbReference type="ARBA" id="ARBA00023274"/>
    </source>
</evidence>
<dbReference type="Pfam" id="PF01084">
    <property type="entry name" value="Ribosomal_S18"/>
    <property type="match status" value="1"/>
</dbReference>
<evidence type="ECO:0000313" key="5">
    <source>
        <dbReference type="EMBL" id="KAF6762736.1"/>
    </source>
</evidence>
<dbReference type="Proteomes" id="UP000521943">
    <property type="component" value="Unassembled WGS sequence"/>
</dbReference>
<evidence type="ECO:0000256" key="2">
    <source>
        <dbReference type="ARBA" id="ARBA00022980"/>
    </source>
</evidence>
<dbReference type="PRINTS" id="PR00974">
    <property type="entry name" value="RIBOSOMALS18"/>
</dbReference>
<dbReference type="GO" id="GO:0005763">
    <property type="term" value="C:mitochondrial small ribosomal subunit"/>
    <property type="evidence" value="ECO:0007669"/>
    <property type="project" value="TreeGrafter"/>
</dbReference>
<dbReference type="InterPro" id="IPR036870">
    <property type="entry name" value="Ribosomal_bS18_sf"/>
</dbReference>
<dbReference type="GO" id="GO:0003735">
    <property type="term" value="F:structural constituent of ribosome"/>
    <property type="evidence" value="ECO:0007669"/>
    <property type="project" value="InterPro"/>
</dbReference>
<accession>A0A8H6IF83</accession>
<comment type="caution">
    <text evidence="5">The sequence shown here is derived from an EMBL/GenBank/DDBJ whole genome shotgun (WGS) entry which is preliminary data.</text>
</comment>
<keyword evidence="2" id="KW-0689">Ribosomal protein</keyword>
<gene>
    <name evidence="5" type="ORF">DFP72DRAFT_565714</name>
</gene>
<name>A0A8H6IF83_9AGAR</name>
<protein>
    <recommendedName>
        <fullName evidence="4">Small ribosomal subunit protein bS18m</fullName>
    </recommendedName>
</protein>
<reference evidence="5 6" key="1">
    <citation type="submission" date="2020-07" db="EMBL/GenBank/DDBJ databases">
        <title>Comparative genomics of pyrophilous fungi reveals a link between fire events and developmental genes.</title>
        <authorList>
            <consortium name="DOE Joint Genome Institute"/>
            <person name="Steindorff A.S."/>
            <person name="Carver A."/>
            <person name="Calhoun S."/>
            <person name="Stillman K."/>
            <person name="Liu H."/>
            <person name="Lipzen A."/>
            <person name="Pangilinan J."/>
            <person name="Labutti K."/>
            <person name="Bruns T.D."/>
            <person name="Grigoriev I.V."/>
        </authorList>
    </citation>
    <scope>NUCLEOTIDE SEQUENCE [LARGE SCALE GENOMIC DNA]</scope>
    <source>
        <strain evidence="5 6">CBS 144469</strain>
    </source>
</reference>
<dbReference type="AlphaFoldDB" id="A0A8H6IF83"/>
<keyword evidence="3" id="KW-0687">Ribonucleoprotein</keyword>
<dbReference type="Gene3D" id="4.10.640.10">
    <property type="entry name" value="Ribosomal protein S18"/>
    <property type="match status" value="1"/>
</dbReference>